<feature type="domain" description="FAD-dependent urate hydroxylase HpyO/Asp monooxygenase CreE-like FAD/NAD(P)-binding" evidence="1">
    <location>
        <begin position="17"/>
        <end position="183"/>
    </location>
</feature>
<dbReference type="PANTHER" id="PTHR40254">
    <property type="entry name" value="BLR0577 PROTEIN"/>
    <property type="match status" value="1"/>
</dbReference>
<dbReference type="InterPro" id="IPR036188">
    <property type="entry name" value="FAD/NAD-bd_sf"/>
</dbReference>
<proteinExistence type="predicted"/>
<dbReference type="SUPFAM" id="SSF51905">
    <property type="entry name" value="FAD/NAD(P)-binding domain"/>
    <property type="match status" value="1"/>
</dbReference>
<reference evidence="2 3" key="1">
    <citation type="submission" date="2019-03" db="EMBL/GenBank/DDBJ databases">
        <title>Genomic Encyclopedia of Type Strains, Phase III (KMG-III): the genomes of soil and plant-associated and newly described type strains.</title>
        <authorList>
            <person name="Whitman W."/>
        </authorList>
    </citation>
    <scope>NUCLEOTIDE SEQUENCE [LARGE SCALE GENOMIC DNA]</scope>
    <source>
        <strain evidence="2 3">VKMAc-2574</strain>
    </source>
</reference>
<keyword evidence="3" id="KW-1185">Reference proteome</keyword>
<protein>
    <submittedName>
        <fullName evidence="2">FAD-NAD(P)-binding protein</fullName>
    </submittedName>
</protein>
<evidence type="ECO:0000259" key="1">
    <source>
        <dbReference type="Pfam" id="PF13454"/>
    </source>
</evidence>
<comment type="caution">
    <text evidence="2">The sequence shown here is derived from an EMBL/GenBank/DDBJ whole genome shotgun (WGS) entry which is preliminary data.</text>
</comment>
<dbReference type="Proteomes" id="UP000295060">
    <property type="component" value="Unassembled WGS sequence"/>
</dbReference>
<dbReference type="InterPro" id="IPR038732">
    <property type="entry name" value="HpyO/CreE_NAD-binding"/>
</dbReference>
<dbReference type="RefSeq" id="WP_134131598.1">
    <property type="nucleotide sequence ID" value="NZ_SODU01000003.1"/>
</dbReference>
<name>A0ABY2FBJ4_9ACTN</name>
<accession>A0ABY2FBJ4</accession>
<organism evidence="2 3">
    <name type="scientific">Kribbella pratensis</name>
    <dbReference type="NCBI Taxonomy" id="2512112"/>
    <lineage>
        <taxon>Bacteria</taxon>
        <taxon>Bacillati</taxon>
        <taxon>Actinomycetota</taxon>
        <taxon>Actinomycetes</taxon>
        <taxon>Propionibacteriales</taxon>
        <taxon>Kribbellaceae</taxon>
        <taxon>Kribbella</taxon>
    </lineage>
</organism>
<gene>
    <name evidence="2" type="ORF">EV137_6050</name>
</gene>
<dbReference type="Pfam" id="PF13454">
    <property type="entry name" value="NAD_binding_9"/>
    <property type="match status" value="1"/>
</dbReference>
<dbReference type="InterPro" id="IPR052189">
    <property type="entry name" value="L-asp_N-monooxygenase_NS-form"/>
</dbReference>
<dbReference type="PANTHER" id="PTHR40254:SF1">
    <property type="entry name" value="BLR0577 PROTEIN"/>
    <property type="match status" value="1"/>
</dbReference>
<sequence>MTVSDLHPWKEAPATVVFVGGGPRTVGLLERFAASADELLGGRRVEIHVVDPFPAGGGRIWRRDQSRLLWMNSMTSDVTIFTDESVDCEGPIVPGPDLATWVAGEGAVILEKAGLEPPGPLAFPPRLVQAEYLAWVWERVVRDLPATVVTHRERAVELTADQRVILGSGREIAADAVVLALGYLDRLPTASESAWAAQAADAGLTYIPPGYTADVDLDGLWPQAPVIVRGFGQAFVDLMVLLTEGRGGWYDESDGLLSYHPSGDEPILYVGSRRGVPYHSKLGYTVPGTRPVPTRYLTKKALGEGVLDFDRDVAPLIEKELAYAHYQQLFTAHPERTRWPWKRFAETLDAWLPGASLNAVPGRDAGSGAVADAEFEAAVRAGVPDPADWFVRHEVDRPLAGRFFEDRDGFERFLTELIENDLLRRADPAYSADLAVFNALLSIYSVLSRAITDGQLSDEDRVRRVESEWHGFFSFVASGPPPRRLEELLALHRAGIVRFAGPDLEVAIDNDQFVATSPAVAGEIRARAFVEARLPRPDVLATADPLLRGLLDSGALAADELFAADGTSLGGGQLKADSRCRAIRSDGSIQETLFLLGPSVSGSAGSSGFSRPHFNGPGFRQNDAVARDLLTLLAPTVRKEERHAS</sequence>
<evidence type="ECO:0000313" key="3">
    <source>
        <dbReference type="Proteomes" id="UP000295060"/>
    </source>
</evidence>
<dbReference type="EMBL" id="SODU01000003">
    <property type="protein sequence ID" value="TDW87962.1"/>
    <property type="molecule type" value="Genomic_DNA"/>
</dbReference>
<evidence type="ECO:0000313" key="2">
    <source>
        <dbReference type="EMBL" id="TDW87962.1"/>
    </source>
</evidence>